<feature type="transmembrane region" description="Helical" evidence="1">
    <location>
        <begin position="168"/>
        <end position="189"/>
    </location>
</feature>
<gene>
    <name evidence="2" type="ORF">GK108_07235</name>
</gene>
<feature type="transmembrane region" description="Helical" evidence="1">
    <location>
        <begin position="109"/>
        <end position="125"/>
    </location>
</feature>
<dbReference type="RefSeq" id="WP_163945014.1">
    <property type="nucleotide sequence ID" value="NZ_JAAFZH010000002.1"/>
</dbReference>
<dbReference type="AlphaFoldDB" id="A0A6L9L7E0"/>
<feature type="transmembrane region" description="Helical" evidence="1">
    <location>
        <begin position="137"/>
        <end position="162"/>
    </location>
</feature>
<evidence type="ECO:0000313" key="3">
    <source>
        <dbReference type="Proteomes" id="UP000474175"/>
    </source>
</evidence>
<protein>
    <recommendedName>
        <fullName evidence="4">UbiA family prenyltransferase</fullName>
    </recommendedName>
</protein>
<organism evidence="2 3">
    <name type="scientific">Spirosoma terrae</name>
    <dbReference type="NCBI Taxonomy" id="1968276"/>
    <lineage>
        <taxon>Bacteria</taxon>
        <taxon>Pseudomonadati</taxon>
        <taxon>Bacteroidota</taxon>
        <taxon>Cytophagia</taxon>
        <taxon>Cytophagales</taxon>
        <taxon>Cytophagaceae</taxon>
        <taxon>Spirosoma</taxon>
    </lineage>
</organism>
<feature type="transmembrane region" description="Helical" evidence="1">
    <location>
        <begin position="47"/>
        <end position="64"/>
    </location>
</feature>
<reference evidence="2 3" key="1">
    <citation type="submission" date="2020-02" db="EMBL/GenBank/DDBJ databases">
        <title>Draft genome sequence of two Spirosoma agri KCTC 52727 and Spirosoma terrae KCTC 52035.</title>
        <authorList>
            <person name="Rojas J."/>
            <person name="Ambika Manirajan B."/>
            <person name="Suarez C."/>
            <person name="Ratering S."/>
            <person name="Schnell S."/>
        </authorList>
    </citation>
    <scope>NUCLEOTIDE SEQUENCE [LARGE SCALE GENOMIC DNA]</scope>
    <source>
        <strain evidence="2 3">KCTC 52035</strain>
    </source>
</reference>
<keyword evidence="1" id="KW-1133">Transmembrane helix</keyword>
<feature type="transmembrane region" description="Helical" evidence="1">
    <location>
        <begin position="216"/>
        <end position="233"/>
    </location>
</feature>
<feature type="transmembrane region" description="Helical" evidence="1">
    <location>
        <begin position="239"/>
        <end position="259"/>
    </location>
</feature>
<feature type="transmembrane region" description="Helical" evidence="1">
    <location>
        <begin position="12"/>
        <end position="35"/>
    </location>
</feature>
<comment type="caution">
    <text evidence="2">The sequence shown here is derived from an EMBL/GenBank/DDBJ whole genome shotgun (WGS) entry which is preliminary data.</text>
</comment>
<evidence type="ECO:0000256" key="1">
    <source>
        <dbReference type="SAM" id="Phobius"/>
    </source>
</evidence>
<accession>A0A6L9L7E0</accession>
<keyword evidence="3" id="KW-1185">Reference proteome</keyword>
<feature type="transmembrane region" description="Helical" evidence="1">
    <location>
        <begin position="84"/>
        <end position="103"/>
    </location>
</feature>
<evidence type="ECO:0008006" key="4">
    <source>
        <dbReference type="Google" id="ProtNLM"/>
    </source>
</evidence>
<dbReference type="EMBL" id="JAAFZH010000002">
    <property type="protein sequence ID" value="NDU94663.1"/>
    <property type="molecule type" value="Genomic_DNA"/>
</dbReference>
<dbReference type="Proteomes" id="UP000474175">
    <property type="component" value="Unassembled WGS sequence"/>
</dbReference>
<keyword evidence="1" id="KW-0812">Transmembrane</keyword>
<keyword evidence="1" id="KW-0472">Membrane</keyword>
<proteinExistence type="predicted"/>
<sequence length="282" mass="32797">MWQLLLRFWRNVFHLVIFGNGYIALCAVVMCLATTRLFRLQVPDSLFILLFTGTLASYSLHWYLTDSSADQTHRGRWNHQHKRLLMGIFAGASIVCLIVLVQLRAHIRVLLPVVLLTFLYTAPKIDWPPFYVLRRIAILKTAYLALVWAYATSVLPFFFSLVPHSFDWVIMVNWFLNRFFLIYSIALWFDYRDRVDDRHSKWLTIVSMLNEKQVRTFEIGIASCFFLTLIALHNHGLTALISLGLALPMIVLLLTARLISRQSSDYWYYVYLDGLLLIGISA</sequence>
<evidence type="ECO:0000313" key="2">
    <source>
        <dbReference type="EMBL" id="NDU94663.1"/>
    </source>
</evidence>
<name>A0A6L9L7E0_9BACT</name>